<keyword evidence="2" id="KW-1185">Reference proteome</keyword>
<protein>
    <submittedName>
        <fullName evidence="1">Uncharacterized protein</fullName>
    </submittedName>
</protein>
<accession>A0ABV1G9U6</accession>
<dbReference type="EMBL" id="JBBMFF010000261">
    <property type="protein sequence ID" value="MEQ2512160.1"/>
    <property type="molecule type" value="Genomic_DNA"/>
</dbReference>
<dbReference type="Proteomes" id="UP001491552">
    <property type="component" value="Unassembled WGS sequence"/>
</dbReference>
<dbReference type="RefSeq" id="WP_349136848.1">
    <property type="nucleotide sequence ID" value="NZ_JBBMFF010000261.1"/>
</dbReference>
<proteinExistence type="predicted"/>
<sequence length="161" mass="18951">MLDHWYSPSDHGSYSHCKVYKTIHYKRLERSNKKREEQSRDNRDKIENNLIQEYAAGRELRKALNVVLQGDMSNRPSEITISSRGIIAIYGNLINNKSVCYDFLENRVEPPAFVDRDSWYQPRPIMAMGWAVIRVLKNDYEMTSYSSGEMAFLKLKPDRHF</sequence>
<evidence type="ECO:0000313" key="1">
    <source>
        <dbReference type="EMBL" id="MEQ2512160.1"/>
    </source>
</evidence>
<name>A0ABV1G9U6_9FIRM</name>
<organism evidence="1 2">
    <name type="scientific">Faecousia intestinalis</name>
    <dbReference type="NCBI Taxonomy" id="3133167"/>
    <lineage>
        <taxon>Bacteria</taxon>
        <taxon>Bacillati</taxon>
        <taxon>Bacillota</taxon>
        <taxon>Clostridia</taxon>
        <taxon>Eubacteriales</taxon>
        <taxon>Oscillospiraceae</taxon>
        <taxon>Faecousia</taxon>
    </lineage>
</organism>
<reference evidence="1 2" key="1">
    <citation type="submission" date="2024-03" db="EMBL/GenBank/DDBJ databases">
        <title>Human intestinal bacterial collection.</title>
        <authorList>
            <person name="Pauvert C."/>
            <person name="Hitch T.C.A."/>
            <person name="Clavel T."/>
        </authorList>
    </citation>
    <scope>NUCLEOTIDE SEQUENCE [LARGE SCALE GENOMIC DNA]</scope>
    <source>
        <strain evidence="1 2">CLA-AA-H192</strain>
    </source>
</reference>
<evidence type="ECO:0000313" key="2">
    <source>
        <dbReference type="Proteomes" id="UP001491552"/>
    </source>
</evidence>
<comment type="caution">
    <text evidence="1">The sequence shown here is derived from an EMBL/GenBank/DDBJ whole genome shotgun (WGS) entry which is preliminary data.</text>
</comment>
<gene>
    <name evidence="1" type="ORF">WMO66_13065</name>
</gene>